<dbReference type="PANTHER" id="PTHR43625:SF78">
    <property type="entry name" value="PYRIDOXAL REDUCTASE-RELATED"/>
    <property type="match status" value="1"/>
</dbReference>
<dbReference type="GeneID" id="3253869"/>
<accession>Q561A0</accession>
<reference evidence="3 4" key="1">
    <citation type="journal article" date="2005" name="Science">
        <title>The genome of the basidiomycetous yeast and human pathogen Cryptococcus neoformans.</title>
        <authorList>
            <person name="Loftus B.J."/>
            <person name="Fung E."/>
            <person name="Roncaglia P."/>
            <person name="Rowley D."/>
            <person name="Amedeo P."/>
            <person name="Bruno D."/>
            <person name="Vamathevan J."/>
            <person name="Miranda M."/>
            <person name="Anderson I.J."/>
            <person name="Fraser J.A."/>
            <person name="Allen J.E."/>
            <person name="Bosdet I.E."/>
            <person name="Brent M.R."/>
            <person name="Chiu R."/>
            <person name="Doering T.L."/>
            <person name="Donlin M.J."/>
            <person name="D'Souza C.A."/>
            <person name="Fox D.S."/>
            <person name="Grinberg V."/>
            <person name="Fu J."/>
            <person name="Fukushima M."/>
            <person name="Haas B.J."/>
            <person name="Huang J.C."/>
            <person name="Janbon G."/>
            <person name="Jones S.J."/>
            <person name="Koo H.L."/>
            <person name="Krzywinski M.I."/>
            <person name="Kwon-Chung J.K."/>
            <person name="Lengeler K.B."/>
            <person name="Maiti R."/>
            <person name="Marra M.A."/>
            <person name="Marra R.E."/>
            <person name="Mathewson C.A."/>
            <person name="Mitchell T.G."/>
            <person name="Pertea M."/>
            <person name="Riggs F.R."/>
            <person name="Salzberg S.L."/>
            <person name="Schein J.E."/>
            <person name="Shvartsbeyn A."/>
            <person name="Shin H."/>
            <person name="Shumway M."/>
            <person name="Specht C.A."/>
            <person name="Suh B.B."/>
            <person name="Tenney A."/>
            <person name="Utterback T.R."/>
            <person name="Wickes B.L."/>
            <person name="Wortman J.R."/>
            <person name="Wye N.H."/>
            <person name="Kronstad J.W."/>
            <person name="Lodge J.K."/>
            <person name="Heitman J."/>
            <person name="Davis R.W."/>
            <person name="Fraser C.M."/>
            <person name="Hyman R.W."/>
        </authorList>
    </citation>
    <scope>NUCLEOTIDE SEQUENCE [LARGE SCALE GENOMIC DNA]</scope>
    <source>
        <strain evidence="4">JEC21 / ATCC MYA-565</strain>
    </source>
</reference>
<dbReference type="eggNOG" id="KOG1575">
    <property type="taxonomic scope" value="Eukaryota"/>
</dbReference>
<name>Q5KQ01_CRYD1</name>
<dbReference type="InParanoid" id="Q5KQ01"/>
<dbReference type="PANTHER" id="PTHR43625">
    <property type="entry name" value="AFLATOXIN B1 ALDEHYDE REDUCTASE"/>
    <property type="match status" value="1"/>
</dbReference>
<dbReference type="RefSeq" id="XP_024511835.1">
    <property type="nucleotide sequence ID" value="XM_024656162.1"/>
</dbReference>
<protein>
    <submittedName>
        <fullName evidence="3">Pyridoxal reductase, putative</fullName>
    </submittedName>
</protein>
<dbReference type="Proteomes" id="UP000002149">
    <property type="component" value="Chromosome 1"/>
</dbReference>
<feature type="domain" description="NADP-dependent oxidoreductase" evidence="2">
    <location>
        <begin position="46"/>
        <end position="348"/>
    </location>
</feature>
<sequence length="369" mass="40858">MHKESFNHRPRNEDHYHHIQAILTYFGTMSATTSPTTLVAGKTVGRLGYGLMGLSSWNLLVDPVPFPQEDAFAAMKTAVDSGANCWSTATFYGPPTDPTANLKLIRAFFDKYPEYISKVVLIVKGGMDVRSRSPAKGDDIEFFRNEIEQVKAILGDKELDVYSLARIGGTAVETTFTNMAQLIKEGAVKAIGVSEMSAASLEKAHKICPISINEIEVSLFSYEPSIRDSVAWCTAHSVPILAYSPLGRGQLTRRYRSLEDIPAGDFRTMFPRFQGQAFYDNQKLVDQVEEIAKKKGVTAGQLSLAWVLAQSEFAIPIPGSRNVDRVRENASATDVKLNNEEVEALNKLASAFEVQGARYPEMFQKDLMK</sequence>
<dbReference type="InterPro" id="IPR036812">
    <property type="entry name" value="NAD(P)_OxRdtase_dom_sf"/>
</dbReference>
<organism evidence="3 4">
    <name type="scientific">Cryptococcus deneoformans (strain JEC21 / ATCC MYA-565)</name>
    <name type="common">Cryptococcus neoformans var. neoformans serotype D</name>
    <dbReference type="NCBI Taxonomy" id="214684"/>
    <lineage>
        <taxon>Eukaryota</taxon>
        <taxon>Fungi</taxon>
        <taxon>Dikarya</taxon>
        <taxon>Basidiomycota</taxon>
        <taxon>Agaricomycotina</taxon>
        <taxon>Tremellomycetes</taxon>
        <taxon>Tremellales</taxon>
        <taxon>Cryptococcaceae</taxon>
        <taxon>Cryptococcus</taxon>
        <taxon>Cryptococcus neoformans species complex</taxon>
    </lineage>
</organism>
<evidence type="ECO:0000259" key="2">
    <source>
        <dbReference type="Pfam" id="PF00248"/>
    </source>
</evidence>
<dbReference type="CDD" id="cd19077">
    <property type="entry name" value="AKR_AKR8A1-2"/>
    <property type="match status" value="1"/>
</dbReference>
<dbReference type="InterPro" id="IPR050791">
    <property type="entry name" value="Aldo-Keto_reductase"/>
</dbReference>
<dbReference type="EMBL" id="AE017341">
    <property type="protein sequence ID" value="AAW40704.2"/>
    <property type="molecule type" value="Genomic_DNA"/>
</dbReference>
<dbReference type="VEuPathDB" id="FungiDB:CNA00960"/>
<dbReference type="HOGENOM" id="CLU_023205_2_1_1"/>
<dbReference type="GO" id="GO:0016491">
    <property type="term" value="F:oxidoreductase activity"/>
    <property type="evidence" value="ECO:0007669"/>
    <property type="project" value="UniProtKB-KW"/>
</dbReference>
<dbReference type="InterPro" id="IPR023210">
    <property type="entry name" value="NADP_OxRdtase_dom"/>
</dbReference>
<evidence type="ECO:0000313" key="3">
    <source>
        <dbReference type="EMBL" id="AAW40704.2"/>
    </source>
</evidence>
<dbReference type="SUPFAM" id="SSF51430">
    <property type="entry name" value="NAD(P)-linked oxidoreductase"/>
    <property type="match status" value="1"/>
</dbReference>
<proteinExistence type="predicted"/>
<dbReference type="FunCoup" id="Q5KQ01">
    <property type="interactions" value="250"/>
</dbReference>
<evidence type="ECO:0000256" key="1">
    <source>
        <dbReference type="ARBA" id="ARBA00023002"/>
    </source>
</evidence>
<dbReference type="KEGG" id="cne:CNA00960"/>
<dbReference type="OrthoDB" id="37537at2759"/>
<keyword evidence="1" id="KW-0560">Oxidoreductase</keyword>
<dbReference type="STRING" id="214684.Q5KQ01"/>
<evidence type="ECO:0000313" key="4">
    <source>
        <dbReference type="Proteomes" id="UP000002149"/>
    </source>
</evidence>
<dbReference type="Pfam" id="PF00248">
    <property type="entry name" value="Aldo_ket_red"/>
    <property type="match status" value="1"/>
</dbReference>
<gene>
    <name evidence="3" type="ordered locus">CNA00960</name>
</gene>
<accession>Q5KQ01</accession>
<dbReference type="PaxDb" id="214684-Q5KQ01"/>
<keyword evidence="4" id="KW-1185">Reference proteome</keyword>
<dbReference type="Gene3D" id="3.20.20.100">
    <property type="entry name" value="NADP-dependent oxidoreductase domain"/>
    <property type="match status" value="1"/>
</dbReference>
<dbReference type="GO" id="GO:0005737">
    <property type="term" value="C:cytoplasm"/>
    <property type="evidence" value="ECO:0000318"/>
    <property type="project" value="GO_Central"/>
</dbReference>
<dbReference type="AlphaFoldDB" id="Q5KQ01"/>